<evidence type="ECO:0000313" key="3">
    <source>
        <dbReference type="EMBL" id="CAD9356265.1"/>
    </source>
</evidence>
<evidence type="ECO:0000256" key="1">
    <source>
        <dbReference type="SAM" id="MobiDB-lite"/>
    </source>
</evidence>
<dbReference type="EMBL" id="HBGO01031894">
    <property type="protein sequence ID" value="CAD9356265.1"/>
    <property type="molecule type" value="Transcribed_RNA"/>
</dbReference>
<gene>
    <name evidence="3" type="ORF">OSIN01602_LOCUS18365</name>
</gene>
<feature type="region of interest" description="Disordered" evidence="1">
    <location>
        <begin position="1"/>
        <end position="27"/>
    </location>
</feature>
<accession>A0A7S2A333</accession>
<feature type="region of interest" description="Disordered" evidence="1">
    <location>
        <begin position="204"/>
        <end position="230"/>
    </location>
</feature>
<dbReference type="InterPro" id="IPR045091">
    <property type="entry name" value="Mad2-like"/>
</dbReference>
<dbReference type="Pfam" id="PF02301">
    <property type="entry name" value="HORMA"/>
    <property type="match status" value="1"/>
</dbReference>
<sequence length="303" mass="32582">MAGPSARSPLPRSAVVTSTNPLPSHHPPQRLSTLLGATLEACVHEILYVRSVYPRDSFAPSRHLGVSCHASRHPGVVDYVYDALSVAVPSLVRGVADEIALVVMDARGGSEGGAGRTPSSSQSNVERVLERYIFSFDVGGMGQAASTLSEERGSGDRSEIGRLVGDLERGMRDVLLRIIAMDGADLGTRRGRLSGTTSFKLCLHVAPDNNSDERGEERRGTDQDKERKNVDSPDICCAELDEAIKKGAWFRPDAQSCSFSSYGNFARDKITRKDPGGLTRPLKSVNVPSCGLRMQLLMEVGGS</sequence>
<dbReference type="InterPro" id="IPR036570">
    <property type="entry name" value="HORMA_dom_sf"/>
</dbReference>
<dbReference type="Gene3D" id="3.30.900.10">
    <property type="entry name" value="HORMA domain"/>
    <property type="match status" value="1"/>
</dbReference>
<protein>
    <recommendedName>
        <fullName evidence="2">HORMA domain-containing protein</fullName>
    </recommendedName>
</protein>
<dbReference type="PROSITE" id="PS50815">
    <property type="entry name" value="HORMA"/>
    <property type="match status" value="1"/>
</dbReference>
<dbReference type="PANTHER" id="PTHR11842">
    <property type="entry name" value="MITOTIC SPINDLE ASSEMBLY CHECKPOINT PROTEIN MAD2"/>
    <property type="match status" value="1"/>
</dbReference>
<dbReference type="SUPFAM" id="SSF56019">
    <property type="entry name" value="The spindle assembly checkpoint protein mad2"/>
    <property type="match status" value="1"/>
</dbReference>
<dbReference type="GO" id="GO:0016035">
    <property type="term" value="C:zeta DNA polymerase complex"/>
    <property type="evidence" value="ECO:0007669"/>
    <property type="project" value="TreeGrafter"/>
</dbReference>
<evidence type="ECO:0000259" key="2">
    <source>
        <dbReference type="PROSITE" id="PS50815"/>
    </source>
</evidence>
<proteinExistence type="predicted"/>
<feature type="domain" description="HORMA" evidence="2">
    <location>
        <begin position="29"/>
        <end position="303"/>
    </location>
</feature>
<reference evidence="3" key="1">
    <citation type="submission" date="2021-01" db="EMBL/GenBank/DDBJ databases">
        <authorList>
            <person name="Corre E."/>
            <person name="Pelletier E."/>
            <person name="Niang G."/>
            <person name="Scheremetjew M."/>
            <person name="Finn R."/>
            <person name="Kale V."/>
            <person name="Holt S."/>
            <person name="Cochrane G."/>
            <person name="Meng A."/>
            <person name="Brown T."/>
            <person name="Cohen L."/>
        </authorList>
    </citation>
    <scope>NUCLEOTIDE SEQUENCE</scope>
    <source>
        <strain evidence="3">Grunow 1884</strain>
    </source>
</reference>
<feature type="compositionally biased region" description="Basic and acidic residues" evidence="1">
    <location>
        <begin position="211"/>
        <end position="230"/>
    </location>
</feature>
<dbReference type="InterPro" id="IPR003511">
    <property type="entry name" value="HORMA_dom"/>
</dbReference>
<dbReference type="AlphaFoldDB" id="A0A7S2A333"/>
<dbReference type="PANTHER" id="PTHR11842:SF10">
    <property type="entry name" value="MITOTIC SPINDLE ASSEMBLY CHECKPOINT PROTEIN MAD2B"/>
    <property type="match status" value="1"/>
</dbReference>
<name>A0A7S2A333_TRICV</name>
<organism evidence="3">
    <name type="scientific">Trieres chinensis</name>
    <name type="common">Marine centric diatom</name>
    <name type="synonym">Odontella sinensis</name>
    <dbReference type="NCBI Taxonomy" id="1514140"/>
    <lineage>
        <taxon>Eukaryota</taxon>
        <taxon>Sar</taxon>
        <taxon>Stramenopiles</taxon>
        <taxon>Ochrophyta</taxon>
        <taxon>Bacillariophyta</taxon>
        <taxon>Mediophyceae</taxon>
        <taxon>Biddulphiophycidae</taxon>
        <taxon>Eupodiscales</taxon>
        <taxon>Parodontellaceae</taxon>
        <taxon>Trieres</taxon>
    </lineage>
</organism>